<evidence type="ECO:0000313" key="14">
    <source>
        <dbReference type="Proteomes" id="UP000189796"/>
    </source>
</evidence>
<dbReference type="SMART" id="SM01007">
    <property type="entry name" value="Aldolase_II"/>
    <property type="match status" value="1"/>
</dbReference>
<keyword evidence="5" id="KW-0456">Lyase</keyword>
<dbReference type="PANTHER" id="PTHR22789">
    <property type="entry name" value="FUCULOSE PHOSPHATE ALDOLASE"/>
    <property type="match status" value="1"/>
</dbReference>
<comment type="cofactor">
    <cofactor evidence="1">
        <name>Zn(2+)</name>
        <dbReference type="ChEBI" id="CHEBI:29105"/>
    </cofactor>
</comment>
<dbReference type="Proteomes" id="UP000189796">
    <property type="component" value="Chromosome I"/>
</dbReference>
<comment type="catalytic activity">
    <reaction evidence="10">
        <text>3-dehydro-4-O-phospho-D-erythronate + H(+) = dihydroxyacetone phosphate + CO2</text>
        <dbReference type="Rhea" id="RHEA:52416"/>
        <dbReference type="ChEBI" id="CHEBI:15378"/>
        <dbReference type="ChEBI" id="CHEBI:16526"/>
        <dbReference type="ChEBI" id="CHEBI:57642"/>
        <dbReference type="ChEBI" id="CHEBI:136593"/>
        <dbReference type="EC" id="4.1.1.104"/>
    </reaction>
</comment>
<dbReference type="InterPro" id="IPR036409">
    <property type="entry name" value="Aldolase_II/adducin_N_sf"/>
</dbReference>
<keyword evidence="3" id="KW-0479">Metal-binding</keyword>
<evidence type="ECO:0000256" key="4">
    <source>
        <dbReference type="ARBA" id="ARBA00022833"/>
    </source>
</evidence>
<evidence type="ECO:0000256" key="5">
    <source>
        <dbReference type="ARBA" id="ARBA00023239"/>
    </source>
</evidence>
<name>A0A1M5M673_9BRAD</name>
<sequence>MTETGIREEICRLGRSLFERGLTPGSSGNISVRLDDGGYMVTPTNASLGSLDPARLSRLGADGRLTSGDAPTKEVPLHTALYQTRNAARAVVHLHSTHSVALSMLPEIDPRAALPPMTAYYLMKCGATALVPYYRPGDPDVADAIKGLAGKYASVLLANHGPVVAGESLEAAVFAIEELEETAKLYLLLRGLNPRYLTLAQVADLTKTFGLTLPEQHEH</sequence>
<dbReference type="RefSeq" id="WP_079601462.1">
    <property type="nucleotide sequence ID" value="NZ_LT670817.1"/>
</dbReference>
<dbReference type="InterPro" id="IPR050013">
    <property type="entry name" value="OtnC"/>
</dbReference>
<feature type="domain" description="Class II aldolase/adducin N-terminal" evidence="12">
    <location>
        <begin position="8"/>
        <end position="187"/>
    </location>
</feature>
<comment type="catalytic activity">
    <reaction evidence="11">
        <text>3-dehydro-4-O-phospho-L-erythronate + H(+) = dihydroxyacetone phosphate + CO2</text>
        <dbReference type="Rhea" id="RHEA:52404"/>
        <dbReference type="ChEBI" id="CHEBI:15378"/>
        <dbReference type="ChEBI" id="CHEBI:16526"/>
        <dbReference type="ChEBI" id="CHEBI:57642"/>
        <dbReference type="ChEBI" id="CHEBI:136592"/>
        <dbReference type="EC" id="4.1.1.104"/>
    </reaction>
</comment>
<dbReference type="PANTHER" id="PTHR22789:SF0">
    <property type="entry name" value="3-OXO-TETRONATE 4-PHOSPHATE DECARBOXYLASE-RELATED"/>
    <property type="match status" value="1"/>
</dbReference>
<dbReference type="NCBIfam" id="NF043034">
    <property type="entry name" value="OxoTetrPhDc"/>
    <property type="match status" value="1"/>
</dbReference>
<dbReference type="InterPro" id="IPR001303">
    <property type="entry name" value="Aldolase_II/adducin_N"/>
</dbReference>
<gene>
    <name evidence="13" type="ORF">SAMN05443248_2482</name>
</gene>
<evidence type="ECO:0000256" key="11">
    <source>
        <dbReference type="ARBA" id="ARBA00048603"/>
    </source>
</evidence>
<dbReference type="AlphaFoldDB" id="A0A1M5M673"/>
<proteinExistence type="inferred from homology"/>
<evidence type="ECO:0000256" key="3">
    <source>
        <dbReference type="ARBA" id="ARBA00022723"/>
    </source>
</evidence>
<accession>A0A1M5M673</accession>
<dbReference type="NCBIfam" id="NF006000">
    <property type="entry name" value="PRK08130.1"/>
    <property type="match status" value="1"/>
</dbReference>
<dbReference type="GO" id="GO:0046872">
    <property type="term" value="F:metal ion binding"/>
    <property type="evidence" value="ECO:0007669"/>
    <property type="project" value="UniProtKB-KW"/>
</dbReference>
<dbReference type="FunFam" id="3.40.225.10:FF:000008">
    <property type="entry name" value="Sugar aldolase"/>
    <property type="match status" value="1"/>
</dbReference>
<comment type="similarity">
    <text evidence="2">Belongs to the aldolase class II family. AraD/FucA subfamily.</text>
</comment>
<evidence type="ECO:0000256" key="8">
    <source>
        <dbReference type="ARBA" id="ARBA00044772"/>
    </source>
</evidence>
<keyword evidence="4" id="KW-0862">Zinc</keyword>
<comment type="function">
    <text evidence="7">Catalyzes the decarboxylation of 3-oxo-tetronate 4-phosphate to dihydroxyacetone phosphate (DHAP) and CO(2).</text>
</comment>
<keyword evidence="6" id="KW-0119">Carbohydrate metabolism</keyword>
<dbReference type="EMBL" id="LT670817">
    <property type="protein sequence ID" value="SHG72766.1"/>
    <property type="molecule type" value="Genomic_DNA"/>
</dbReference>
<dbReference type="Pfam" id="PF00596">
    <property type="entry name" value="Aldolase_II"/>
    <property type="match status" value="1"/>
</dbReference>
<dbReference type="InterPro" id="IPR050197">
    <property type="entry name" value="Aldolase_class_II_sugar_metab"/>
</dbReference>
<dbReference type="EC" id="4.1.1.104" evidence="8"/>
<dbReference type="OrthoDB" id="5500703at2"/>
<organism evidence="13 14">
    <name type="scientific">Bradyrhizobium erythrophlei</name>
    <dbReference type="NCBI Taxonomy" id="1437360"/>
    <lineage>
        <taxon>Bacteria</taxon>
        <taxon>Pseudomonadati</taxon>
        <taxon>Pseudomonadota</taxon>
        <taxon>Alphaproteobacteria</taxon>
        <taxon>Hyphomicrobiales</taxon>
        <taxon>Nitrobacteraceae</taxon>
        <taxon>Bradyrhizobium</taxon>
    </lineage>
</organism>
<evidence type="ECO:0000313" key="13">
    <source>
        <dbReference type="EMBL" id="SHG72766.1"/>
    </source>
</evidence>
<evidence type="ECO:0000256" key="1">
    <source>
        <dbReference type="ARBA" id="ARBA00001947"/>
    </source>
</evidence>
<dbReference type="GO" id="GO:0005829">
    <property type="term" value="C:cytosol"/>
    <property type="evidence" value="ECO:0007669"/>
    <property type="project" value="TreeGrafter"/>
</dbReference>
<dbReference type="SUPFAM" id="SSF53639">
    <property type="entry name" value="AraD/HMP-PK domain-like"/>
    <property type="match status" value="1"/>
</dbReference>
<protein>
    <recommendedName>
        <fullName evidence="9">3-oxo-tetronate 4-phosphate decarboxylase</fullName>
        <ecNumber evidence="8">4.1.1.104</ecNumber>
    </recommendedName>
</protein>
<dbReference type="GO" id="GO:0016832">
    <property type="term" value="F:aldehyde-lyase activity"/>
    <property type="evidence" value="ECO:0007669"/>
    <property type="project" value="InterPro"/>
</dbReference>
<dbReference type="Gene3D" id="3.40.225.10">
    <property type="entry name" value="Class II aldolase/adducin N-terminal domain"/>
    <property type="match status" value="1"/>
</dbReference>
<reference evidence="13 14" key="1">
    <citation type="submission" date="2016-11" db="EMBL/GenBank/DDBJ databases">
        <authorList>
            <person name="Jaros S."/>
            <person name="Januszkiewicz K."/>
            <person name="Wedrychowicz H."/>
        </authorList>
    </citation>
    <scope>NUCLEOTIDE SEQUENCE [LARGE SCALE GENOMIC DNA]</scope>
    <source>
        <strain evidence="13 14">GAS138</strain>
    </source>
</reference>
<evidence type="ECO:0000256" key="6">
    <source>
        <dbReference type="ARBA" id="ARBA00023277"/>
    </source>
</evidence>
<evidence type="ECO:0000259" key="12">
    <source>
        <dbReference type="SMART" id="SM01007"/>
    </source>
</evidence>
<dbReference type="GO" id="GO:0019323">
    <property type="term" value="P:pentose catabolic process"/>
    <property type="evidence" value="ECO:0007669"/>
    <property type="project" value="InterPro"/>
</dbReference>
<evidence type="ECO:0000256" key="10">
    <source>
        <dbReference type="ARBA" id="ARBA00047520"/>
    </source>
</evidence>
<evidence type="ECO:0000256" key="2">
    <source>
        <dbReference type="ARBA" id="ARBA00010037"/>
    </source>
</evidence>
<evidence type="ECO:0000256" key="7">
    <source>
        <dbReference type="ARBA" id="ARBA00044745"/>
    </source>
</evidence>
<evidence type="ECO:0000256" key="9">
    <source>
        <dbReference type="ARBA" id="ARBA00044803"/>
    </source>
</evidence>